<organism evidence="2 3">
    <name type="scientific">Rosa chinensis</name>
    <name type="common">China rose</name>
    <dbReference type="NCBI Taxonomy" id="74649"/>
    <lineage>
        <taxon>Eukaryota</taxon>
        <taxon>Viridiplantae</taxon>
        <taxon>Streptophyta</taxon>
        <taxon>Embryophyta</taxon>
        <taxon>Tracheophyta</taxon>
        <taxon>Spermatophyta</taxon>
        <taxon>Magnoliopsida</taxon>
        <taxon>eudicotyledons</taxon>
        <taxon>Gunneridae</taxon>
        <taxon>Pentapetalae</taxon>
        <taxon>rosids</taxon>
        <taxon>fabids</taxon>
        <taxon>Rosales</taxon>
        <taxon>Rosaceae</taxon>
        <taxon>Rosoideae</taxon>
        <taxon>Rosoideae incertae sedis</taxon>
        <taxon>Rosa</taxon>
    </lineage>
</organism>
<gene>
    <name evidence="2" type="ORF">RchiOBHm_Chr4g0432521</name>
</gene>
<sequence>MATRASSPPSPPSSAATTGRGSARSSLPGRPSRSTGAGFAQLGEERHVLFDFSSCSTGPGNFSSHRLPCITS</sequence>
<dbReference type="Proteomes" id="UP000238479">
    <property type="component" value="Chromosome 4"/>
</dbReference>
<keyword evidence="3" id="KW-1185">Reference proteome</keyword>
<evidence type="ECO:0000256" key="1">
    <source>
        <dbReference type="SAM" id="MobiDB-lite"/>
    </source>
</evidence>
<comment type="caution">
    <text evidence="2">The sequence shown here is derived from an EMBL/GenBank/DDBJ whole genome shotgun (WGS) entry which is preliminary data.</text>
</comment>
<name>A0A2P6R0Z5_ROSCH</name>
<dbReference type="Gramene" id="PRQ40112">
    <property type="protein sequence ID" value="PRQ40112"/>
    <property type="gene ID" value="RchiOBHm_Chr4g0432521"/>
</dbReference>
<dbReference type="EMBL" id="PDCK01000042">
    <property type="protein sequence ID" value="PRQ40112.1"/>
    <property type="molecule type" value="Genomic_DNA"/>
</dbReference>
<evidence type="ECO:0000313" key="2">
    <source>
        <dbReference type="EMBL" id="PRQ40112.1"/>
    </source>
</evidence>
<accession>A0A2P6R0Z5</accession>
<proteinExistence type="predicted"/>
<protein>
    <submittedName>
        <fullName evidence="2">Uncharacterized protein</fullName>
    </submittedName>
</protein>
<reference evidence="2 3" key="1">
    <citation type="journal article" date="2018" name="Nat. Genet.">
        <title>The Rosa genome provides new insights in the design of modern roses.</title>
        <authorList>
            <person name="Bendahmane M."/>
        </authorList>
    </citation>
    <scope>NUCLEOTIDE SEQUENCE [LARGE SCALE GENOMIC DNA]</scope>
    <source>
        <strain evidence="3">cv. Old Blush</strain>
    </source>
</reference>
<feature type="region of interest" description="Disordered" evidence="1">
    <location>
        <begin position="1"/>
        <end position="39"/>
    </location>
</feature>
<dbReference type="AlphaFoldDB" id="A0A2P6R0Z5"/>
<evidence type="ECO:0000313" key="3">
    <source>
        <dbReference type="Proteomes" id="UP000238479"/>
    </source>
</evidence>